<name>A0A9P0YUA4_CUSEU</name>
<protein>
    <submittedName>
        <fullName evidence="1">Uncharacterized protein</fullName>
    </submittedName>
</protein>
<reference evidence="1" key="1">
    <citation type="submission" date="2022-07" db="EMBL/GenBank/DDBJ databases">
        <authorList>
            <person name="Macas J."/>
            <person name="Novak P."/>
            <person name="Neumann P."/>
        </authorList>
    </citation>
    <scope>NUCLEOTIDE SEQUENCE</scope>
</reference>
<accession>A0A9P0YUA4</accession>
<organism evidence="1 2">
    <name type="scientific">Cuscuta europaea</name>
    <name type="common">European dodder</name>
    <dbReference type="NCBI Taxonomy" id="41803"/>
    <lineage>
        <taxon>Eukaryota</taxon>
        <taxon>Viridiplantae</taxon>
        <taxon>Streptophyta</taxon>
        <taxon>Embryophyta</taxon>
        <taxon>Tracheophyta</taxon>
        <taxon>Spermatophyta</taxon>
        <taxon>Magnoliopsida</taxon>
        <taxon>eudicotyledons</taxon>
        <taxon>Gunneridae</taxon>
        <taxon>Pentapetalae</taxon>
        <taxon>asterids</taxon>
        <taxon>lamiids</taxon>
        <taxon>Solanales</taxon>
        <taxon>Convolvulaceae</taxon>
        <taxon>Cuscuteae</taxon>
        <taxon>Cuscuta</taxon>
        <taxon>Cuscuta subgen. Cuscuta</taxon>
    </lineage>
</organism>
<dbReference type="EMBL" id="CAMAPE010000010">
    <property type="protein sequence ID" value="CAH9077135.1"/>
    <property type="molecule type" value="Genomic_DNA"/>
</dbReference>
<comment type="caution">
    <text evidence="1">The sequence shown here is derived from an EMBL/GenBank/DDBJ whole genome shotgun (WGS) entry which is preliminary data.</text>
</comment>
<evidence type="ECO:0000313" key="1">
    <source>
        <dbReference type="EMBL" id="CAH9077135.1"/>
    </source>
</evidence>
<gene>
    <name evidence="1" type="ORF">CEURO_LOCUS6196</name>
</gene>
<dbReference type="AlphaFoldDB" id="A0A9P0YUA4"/>
<proteinExistence type="predicted"/>
<keyword evidence="2" id="KW-1185">Reference proteome</keyword>
<sequence length="54" mass="6089">MAISSRVISSSATPSSIVFSHFKCGSYNARMNRGRFGCNLKGRQRQRCKSRSFE</sequence>
<evidence type="ECO:0000313" key="2">
    <source>
        <dbReference type="Proteomes" id="UP001152484"/>
    </source>
</evidence>
<dbReference type="Proteomes" id="UP001152484">
    <property type="component" value="Unassembled WGS sequence"/>
</dbReference>